<feature type="region of interest" description="Disordered" evidence="1">
    <location>
        <begin position="87"/>
        <end position="106"/>
    </location>
</feature>
<dbReference type="SUPFAM" id="SSF52490">
    <property type="entry name" value="Tubulin nucleotide-binding domain-like"/>
    <property type="match status" value="1"/>
</dbReference>
<dbReference type="KEGG" id="phet:94291975"/>
<proteinExistence type="predicted"/>
<dbReference type="OrthoDB" id="271881at2759"/>
<dbReference type="Gene3D" id="3.40.50.1440">
    <property type="entry name" value="Tubulin/FtsZ, GTPase domain"/>
    <property type="match status" value="1"/>
</dbReference>
<sequence>MPPEREIITLAFGNYSSLVAAQWANGTSLYDVHHNTLYDECRNEDVLGGDSNGNGRVRVPRLLLLDAPYASTFDEIEAWARKYKDDAENNDDDDAPHNPSAGSSSWSYRVLQGNAAEHEDHRVANVAKAVQRHTLEPYGVDDNSGSHGAHDHTEGEDNPQEDRDDDKDAQWLYADEQEAHNNGGQSPGTAAAAVDDLRAQRQAALKRKLFDEHSTTIPWWRYITTGLGPNSVTSVKPLQHVDAAGDVPALHSFGYGLANLRDDGKSREIEYFNDALRHNLEAADHLQGLQCFTDGDGLFGGAAANVLEQFWDEAGSKTPIVHTSIFAPLPADMTDPAYRTEVAFRERRMDEVALNQLLATLHLSRHPSAVYIPVPLSNWEIFFRGASTAASPTEAPQWLQDDRATAQLLAAVMDTALYGLRDGSRTSGTPSQGPQCYMDEWCRAVRPAPSLRVAAAMGALPQPVSASSELWEFLQANPLLPDAPQLDKRMDCAKDRVENESDAQRRLQAKFFSLTHSMSTYPTSHPAGQVLGHAVSLRGAGSLPVTVYPAREAMLRYALPLRTSSYLPLLTEVNYPISSSFPMELLVPDPAATAKALGGPTRDGGSAGAASLRSALKSVDVGAHVLSTYATAPMLRDINTMAQTALRYKMDRYCDAYVMEKDDWREALDEGMTLYDEYHHAPLSDAEDSSDYDA</sequence>
<dbReference type="GO" id="GO:0007005">
    <property type="term" value="P:mitochondrion organization"/>
    <property type="evidence" value="ECO:0007669"/>
    <property type="project" value="InterPro"/>
</dbReference>
<organism evidence="2 3">
    <name type="scientific">Porcisia hertigi</name>
    <dbReference type="NCBI Taxonomy" id="2761500"/>
    <lineage>
        <taxon>Eukaryota</taxon>
        <taxon>Discoba</taxon>
        <taxon>Euglenozoa</taxon>
        <taxon>Kinetoplastea</taxon>
        <taxon>Metakinetoplastina</taxon>
        <taxon>Trypanosomatida</taxon>
        <taxon>Trypanosomatidae</taxon>
        <taxon>Leishmaniinae</taxon>
        <taxon>Porcisia</taxon>
    </lineage>
</organism>
<name>A0A836HVA5_9TRYP</name>
<dbReference type="GeneID" id="94291975"/>
<dbReference type="InterPro" id="IPR049942">
    <property type="entry name" value="DML1/Misato"/>
</dbReference>
<protein>
    <submittedName>
        <fullName evidence="2">Uncharacterized protein</fullName>
    </submittedName>
</protein>
<dbReference type="EMBL" id="JAFJZO010000020">
    <property type="protein sequence ID" value="KAG5506442.1"/>
    <property type="molecule type" value="Genomic_DNA"/>
</dbReference>
<feature type="region of interest" description="Disordered" evidence="1">
    <location>
        <begin position="137"/>
        <end position="165"/>
    </location>
</feature>
<dbReference type="RefSeq" id="XP_067757604.1">
    <property type="nucleotide sequence ID" value="XM_067901898.1"/>
</dbReference>
<dbReference type="PANTHER" id="PTHR13391">
    <property type="entry name" value="MITOCHONDRIAL DISTRIBUTION REGULATOR MISATO"/>
    <property type="match status" value="1"/>
</dbReference>
<accession>A0A836HVA5</accession>
<evidence type="ECO:0000313" key="2">
    <source>
        <dbReference type="EMBL" id="KAG5506442.1"/>
    </source>
</evidence>
<dbReference type="InterPro" id="IPR036525">
    <property type="entry name" value="Tubulin/FtsZ_GTPase_sf"/>
</dbReference>
<keyword evidence="3" id="KW-1185">Reference proteome</keyword>
<comment type="caution">
    <text evidence="2">The sequence shown here is derived from an EMBL/GenBank/DDBJ whole genome shotgun (WGS) entry which is preliminary data.</text>
</comment>
<dbReference type="PANTHER" id="PTHR13391:SF0">
    <property type="entry name" value="PROTEIN MISATO HOMOLOG 1"/>
    <property type="match status" value="1"/>
</dbReference>
<reference evidence="2 3" key="1">
    <citation type="submission" date="2021-02" db="EMBL/GenBank/DDBJ databases">
        <title>Porcisia hertigi Genome sequencing and assembly.</title>
        <authorList>
            <person name="Almutairi H."/>
            <person name="Gatherer D."/>
        </authorList>
    </citation>
    <scope>NUCLEOTIDE SEQUENCE [LARGE SCALE GENOMIC DNA]</scope>
    <source>
        <strain evidence="2 3">C119</strain>
    </source>
</reference>
<dbReference type="GO" id="GO:0005737">
    <property type="term" value="C:cytoplasm"/>
    <property type="evidence" value="ECO:0007669"/>
    <property type="project" value="TreeGrafter"/>
</dbReference>
<dbReference type="AlphaFoldDB" id="A0A836HVA5"/>
<evidence type="ECO:0000313" key="3">
    <source>
        <dbReference type="Proteomes" id="UP000674318"/>
    </source>
</evidence>
<evidence type="ECO:0000256" key="1">
    <source>
        <dbReference type="SAM" id="MobiDB-lite"/>
    </source>
</evidence>
<gene>
    <name evidence="2" type="ORF">JKF63_05945</name>
</gene>
<feature type="compositionally biased region" description="Acidic residues" evidence="1">
    <location>
        <begin position="156"/>
        <end position="165"/>
    </location>
</feature>
<dbReference type="Proteomes" id="UP000674318">
    <property type="component" value="Unassembled WGS sequence"/>
</dbReference>